<keyword evidence="2" id="KW-1185">Reference proteome</keyword>
<dbReference type="GO" id="GO:0006890">
    <property type="term" value="P:retrograde vesicle-mediated transport, Golgi to endoplasmic reticulum"/>
    <property type="evidence" value="ECO:0007669"/>
    <property type="project" value="TreeGrafter"/>
</dbReference>
<dbReference type="GO" id="GO:0005886">
    <property type="term" value="C:plasma membrane"/>
    <property type="evidence" value="ECO:0007669"/>
    <property type="project" value="TreeGrafter"/>
</dbReference>
<dbReference type="OrthoDB" id="6279378at2759"/>
<evidence type="ECO:0000313" key="1">
    <source>
        <dbReference type="EMBL" id="VDN49965.1"/>
    </source>
</evidence>
<dbReference type="AlphaFoldDB" id="A0A3P7P4J5"/>
<name>A0A3P7P4J5_DIBLA</name>
<proteinExistence type="predicted"/>
<sequence>MLDKNQRISADMILLWTSEPNGACFIRTDQLDGETDWKLRNAVPVTQNLVVASGNPQSLFDIQVCALM</sequence>
<dbReference type="GO" id="GO:0045332">
    <property type="term" value="P:phospholipid translocation"/>
    <property type="evidence" value="ECO:0007669"/>
    <property type="project" value="TreeGrafter"/>
</dbReference>
<reference evidence="1 2" key="1">
    <citation type="submission" date="2018-11" db="EMBL/GenBank/DDBJ databases">
        <authorList>
            <consortium name="Pathogen Informatics"/>
        </authorList>
    </citation>
    <scope>NUCLEOTIDE SEQUENCE [LARGE SCALE GENOMIC DNA]</scope>
</reference>
<accession>A0A3P7P4J5</accession>
<gene>
    <name evidence="1" type="ORF">DILT_LOCUS19962</name>
</gene>
<dbReference type="GO" id="GO:0006897">
    <property type="term" value="P:endocytosis"/>
    <property type="evidence" value="ECO:0007669"/>
    <property type="project" value="TreeGrafter"/>
</dbReference>
<dbReference type="Gene3D" id="2.70.150.10">
    <property type="entry name" value="Calcium-transporting ATPase, cytoplasmic transduction domain A"/>
    <property type="match status" value="1"/>
</dbReference>
<dbReference type="GO" id="GO:0140326">
    <property type="term" value="F:ATPase-coupled intramembrane lipid transporter activity"/>
    <property type="evidence" value="ECO:0007669"/>
    <property type="project" value="TreeGrafter"/>
</dbReference>
<dbReference type="InterPro" id="IPR008250">
    <property type="entry name" value="ATPase_P-typ_transduc_dom_A_sf"/>
</dbReference>
<organism evidence="1 2">
    <name type="scientific">Dibothriocephalus latus</name>
    <name type="common">Fish tapeworm</name>
    <name type="synonym">Diphyllobothrium latum</name>
    <dbReference type="NCBI Taxonomy" id="60516"/>
    <lineage>
        <taxon>Eukaryota</taxon>
        <taxon>Metazoa</taxon>
        <taxon>Spiralia</taxon>
        <taxon>Lophotrochozoa</taxon>
        <taxon>Platyhelminthes</taxon>
        <taxon>Cestoda</taxon>
        <taxon>Eucestoda</taxon>
        <taxon>Diphyllobothriidea</taxon>
        <taxon>Diphyllobothriidae</taxon>
        <taxon>Dibothriocephalus</taxon>
    </lineage>
</organism>
<protein>
    <submittedName>
        <fullName evidence="1">Uncharacterized protein</fullName>
    </submittedName>
</protein>
<dbReference type="PANTHER" id="PTHR24092">
    <property type="entry name" value="PROBABLE PHOSPHOLIPID-TRANSPORTING ATPASE"/>
    <property type="match status" value="1"/>
</dbReference>
<dbReference type="PANTHER" id="PTHR24092:SF5">
    <property type="entry name" value="PHOSPHOLIPID-TRANSPORTING ATPASE"/>
    <property type="match status" value="1"/>
</dbReference>
<dbReference type="SUPFAM" id="SSF81653">
    <property type="entry name" value="Calcium ATPase, transduction domain A"/>
    <property type="match status" value="1"/>
</dbReference>
<evidence type="ECO:0000313" key="2">
    <source>
        <dbReference type="Proteomes" id="UP000281553"/>
    </source>
</evidence>
<dbReference type="GO" id="GO:0005768">
    <property type="term" value="C:endosome"/>
    <property type="evidence" value="ECO:0007669"/>
    <property type="project" value="TreeGrafter"/>
</dbReference>
<dbReference type="Proteomes" id="UP000281553">
    <property type="component" value="Unassembled WGS sequence"/>
</dbReference>
<dbReference type="GO" id="GO:0005802">
    <property type="term" value="C:trans-Golgi network"/>
    <property type="evidence" value="ECO:0007669"/>
    <property type="project" value="TreeGrafter"/>
</dbReference>
<dbReference type="EMBL" id="UYRU01127206">
    <property type="protein sequence ID" value="VDN49965.1"/>
    <property type="molecule type" value="Genomic_DNA"/>
</dbReference>